<dbReference type="OMA" id="CEINEYF"/>
<dbReference type="Proteomes" id="UP000025227">
    <property type="component" value="Unplaced"/>
</dbReference>
<proteinExistence type="predicted"/>
<keyword evidence="2" id="KW-1185">Reference proteome</keyword>
<name>A0A7I4YX49_HAECO</name>
<evidence type="ECO:0000256" key="1">
    <source>
        <dbReference type="SAM" id="MobiDB-lite"/>
    </source>
</evidence>
<organism evidence="2 3">
    <name type="scientific">Haemonchus contortus</name>
    <name type="common">Barber pole worm</name>
    <dbReference type="NCBI Taxonomy" id="6289"/>
    <lineage>
        <taxon>Eukaryota</taxon>
        <taxon>Metazoa</taxon>
        <taxon>Ecdysozoa</taxon>
        <taxon>Nematoda</taxon>
        <taxon>Chromadorea</taxon>
        <taxon>Rhabditida</taxon>
        <taxon>Rhabditina</taxon>
        <taxon>Rhabditomorpha</taxon>
        <taxon>Strongyloidea</taxon>
        <taxon>Trichostrongylidae</taxon>
        <taxon>Haemonchus</taxon>
    </lineage>
</organism>
<evidence type="ECO:0000313" key="3">
    <source>
        <dbReference type="WBParaSite" id="HCON_00153990-00001"/>
    </source>
</evidence>
<dbReference type="OrthoDB" id="5841771at2759"/>
<accession>A0A7I4YX49</accession>
<evidence type="ECO:0000313" key="2">
    <source>
        <dbReference type="Proteomes" id="UP000025227"/>
    </source>
</evidence>
<feature type="region of interest" description="Disordered" evidence="1">
    <location>
        <begin position="327"/>
        <end position="406"/>
    </location>
</feature>
<dbReference type="AlphaFoldDB" id="A0A7I4YX49"/>
<feature type="compositionally biased region" description="Low complexity" evidence="1">
    <location>
        <begin position="332"/>
        <end position="341"/>
    </location>
</feature>
<sequence>MAATFQNNALVVRKKSQSTLLLIIKKKWVLGNFFSVDLPAVGEVITVNWRNARARDTIDISGWNSCNEPMGGFAVCESAGEKIKFTGMFYTTGCIILNGTPLENPAVFNNLIGVVNDKDKVLKEDYIGKLRATVTLDERDGGYQWMLCEINEYFKKGSNEVPDQNLPYKGVVGAVKQGTNKLTNYITSRFFPKDVPFYTGTNVSPELIDNLLGREVSFAASKITAPDGYSRAIGSIQPISANRLPTTIYGSFFKVDVDVEYIGCTDEHGNTIVWSDQLEFMVDTHALLKNRAYGLYRIEAIRHHKKFEFSRWKVIRVCRLIEALDGSDAPRSSRSSPCSSRHISKRWEDKNNRIRNHSVGNGSAKRTNTPPKIHSNHGSGVADVSEAEERSAHASPTCYRKEEPTPEKDIEANLRTCLHRCLESVKVRAAIKQADPRFFDSLVAALMSV</sequence>
<dbReference type="WBParaSite" id="HCON_00153990-00001">
    <property type="protein sequence ID" value="HCON_00153990-00001"/>
    <property type="gene ID" value="HCON_00153990"/>
</dbReference>
<reference evidence="3" key="1">
    <citation type="submission" date="2020-12" db="UniProtKB">
        <authorList>
            <consortium name="WormBaseParasite"/>
        </authorList>
    </citation>
    <scope>IDENTIFICATION</scope>
    <source>
        <strain evidence="3">MHco3</strain>
    </source>
</reference>
<protein>
    <submittedName>
        <fullName evidence="3">Peptidase S74 domain-containing protein</fullName>
    </submittedName>
</protein>
<feature type="compositionally biased region" description="Polar residues" evidence="1">
    <location>
        <begin position="358"/>
        <end position="370"/>
    </location>
</feature>